<proteinExistence type="predicted"/>
<keyword evidence="6" id="KW-1185">Reference proteome</keyword>
<dbReference type="InterPro" id="IPR000835">
    <property type="entry name" value="HTH_MarR-typ"/>
</dbReference>
<keyword evidence="1" id="KW-0805">Transcription regulation</keyword>
<dbReference type="PROSITE" id="PS50995">
    <property type="entry name" value="HTH_MARR_2"/>
    <property type="match status" value="1"/>
</dbReference>
<keyword evidence="3" id="KW-0804">Transcription</keyword>
<evidence type="ECO:0000256" key="2">
    <source>
        <dbReference type="ARBA" id="ARBA00023125"/>
    </source>
</evidence>
<evidence type="ECO:0000259" key="4">
    <source>
        <dbReference type="PROSITE" id="PS50995"/>
    </source>
</evidence>
<dbReference type="Gene3D" id="1.10.10.10">
    <property type="entry name" value="Winged helix-like DNA-binding domain superfamily/Winged helix DNA-binding domain"/>
    <property type="match status" value="1"/>
</dbReference>
<reference evidence="5" key="1">
    <citation type="journal article" date="2014" name="Int. J. Syst. Evol. Microbiol.">
        <title>Complete genome sequence of Corynebacterium casei LMG S-19264T (=DSM 44701T), isolated from a smear-ripened cheese.</title>
        <authorList>
            <consortium name="US DOE Joint Genome Institute (JGI-PGF)"/>
            <person name="Walter F."/>
            <person name="Albersmeier A."/>
            <person name="Kalinowski J."/>
            <person name="Ruckert C."/>
        </authorList>
    </citation>
    <scope>NUCLEOTIDE SEQUENCE</scope>
    <source>
        <strain evidence="5">CGMCC 1.12698</strain>
    </source>
</reference>
<gene>
    <name evidence="5" type="ORF">GCM10007140_19040</name>
</gene>
<organism evidence="5 6">
    <name type="scientific">Priestia taiwanensis</name>
    <dbReference type="NCBI Taxonomy" id="1347902"/>
    <lineage>
        <taxon>Bacteria</taxon>
        <taxon>Bacillati</taxon>
        <taxon>Bacillota</taxon>
        <taxon>Bacilli</taxon>
        <taxon>Bacillales</taxon>
        <taxon>Bacillaceae</taxon>
        <taxon>Priestia</taxon>
    </lineage>
</organism>
<reference evidence="5" key="2">
    <citation type="submission" date="2020-09" db="EMBL/GenBank/DDBJ databases">
        <authorList>
            <person name="Sun Q."/>
            <person name="Zhou Y."/>
        </authorList>
    </citation>
    <scope>NUCLEOTIDE SEQUENCE</scope>
    <source>
        <strain evidence="5">CGMCC 1.12698</strain>
    </source>
</reference>
<accession>A0A917ARQ9</accession>
<feature type="domain" description="HTH marR-type" evidence="4">
    <location>
        <begin position="9"/>
        <end position="141"/>
    </location>
</feature>
<dbReference type="SUPFAM" id="SSF46785">
    <property type="entry name" value="Winged helix' DNA-binding domain"/>
    <property type="match status" value="1"/>
</dbReference>
<dbReference type="SMART" id="SM00347">
    <property type="entry name" value="HTH_MARR"/>
    <property type="match status" value="1"/>
</dbReference>
<sequence length="149" mass="17895">MMEHDLEKMQRIQLLMMSVRRKQRPIFHKAIQPFNVTPQQYYVLKTLYNDGSARVNQLAEKMQVKPSAITIIVNKLVEQELVIREYDEEDRRAVNVYLTTSGEELVKKARRLHGELMRRYFARFSEEELETFITLYDKLDMMMQQESMD</sequence>
<evidence type="ECO:0000313" key="6">
    <source>
        <dbReference type="Proteomes" id="UP000605259"/>
    </source>
</evidence>
<protein>
    <submittedName>
        <fullName evidence="5">MarR family transcriptional regulator</fullName>
    </submittedName>
</protein>
<keyword evidence="2" id="KW-0238">DNA-binding</keyword>
<evidence type="ECO:0000313" key="5">
    <source>
        <dbReference type="EMBL" id="GGE69157.1"/>
    </source>
</evidence>
<dbReference type="EMBL" id="BMFK01000001">
    <property type="protein sequence ID" value="GGE69157.1"/>
    <property type="molecule type" value="Genomic_DNA"/>
</dbReference>
<dbReference type="Proteomes" id="UP000605259">
    <property type="component" value="Unassembled WGS sequence"/>
</dbReference>
<evidence type="ECO:0000256" key="3">
    <source>
        <dbReference type="ARBA" id="ARBA00023163"/>
    </source>
</evidence>
<name>A0A917ARQ9_9BACI</name>
<evidence type="ECO:0000256" key="1">
    <source>
        <dbReference type="ARBA" id="ARBA00023015"/>
    </source>
</evidence>
<dbReference type="InterPro" id="IPR036388">
    <property type="entry name" value="WH-like_DNA-bd_sf"/>
</dbReference>
<comment type="caution">
    <text evidence="5">The sequence shown here is derived from an EMBL/GenBank/DDBJ whole genome shotgun (WGS) entry which is preliminary data.</text>
</comment>
<dbReference type="InterPro" id="IPR036390">
    <property type="entry name" value="WH_DNA-bd_sf"/>
</dbReference>
<dbReference type="Pfam" id="PF01047">
    <property type="entry name" value="MarR"/>
    <property type="match status" value="1"/>
</dbReference>
<dbReference type="GO" id="GO:0003700">
    <property type="term" value="F:DNA-binding transcription factor activity"/>
    <property type="evidence" value="ECO:0007669"/>
    <property type="project" value="InterPro"/>
</dbReference>
<dbReference type="PANTHER" id="PTHR42756:SF1">
    <property type="entry name" value="TRANSCRIPTIONAL REPRESSOR OF EMRAB OPERON"/>
    <property type="match status" value="1"/>
</dbReference>
<dbReference type="RefSeq" id="WP_188388127.1">
    <property type="nucleotide sequence ID" value="NZ_BMFK01000001.1"/>
</dbReference>
<dbReference type="AlphaFoldDB" id="A0A917ARQ9"/>
<dbReference type="PRINTS" id="PR00598">
    <property type="entry name" value="HTHMARR"/>
</dbReference>
<dbReference type="GO" id="GO:0003677">
    <property type="term" value="F:DNA binding"/>
    <property type="evidence" value="ECO:0007669"/>
    <property type="project" value="UniProtKB-KW"/>
</dbReference>
<dbReference type="PANTHER" id="PTHR42756">
    <property type="entry name" value="TRANSCRIPTIONAL REGULATOR, MARR"/>
    <property type="match status" value="1"/>
</dbReference>